<comment type="similarity">
    <text evidence="3">Belongs to the short-chain dehydrogenases/reductases (SDR) family. SDR65C subfamily.</text>
</comment>
<dbReference type="Pfam" id="PF13561">
    <property type="entry name" value="adh_short_C2"/>
    <property type="match status" value="1"/>
</dbReference>
<dbReference type="PANTHER" id="PTHR42898:SF38">
    <property type="entry name" value="NAD(P)-BINDING ROSSMANN-FOLD PROTEIN"/>
    <property type="match status" value="1"/>
</dbReference>
<reference evidence="4" key="1">
    <citation type="submission" date="2023-10" db="EMBL/GenBank/DDBJ databases">
        <authorList>
            <person name="Domelevo Entfellner J.-B."/>
        </authorList>
    </citation>
    <scope>NUCLEOTIDE SEQUENCE</scope>
</reference>
<dbReference type="PANTHER" id="PTHR42898">
    <property type="entry name" value="TROPINONE REDUCTASE"/>
    <property type="match status" value="1"/>
</dbReference>
<dbReference type="PRINTS" id="PR00081">
    <property type="entry name" value="GDHRDH"/>
</dbReference>
<dbReference type="InterPro" id="IPR045000">
    <property type="entry name" value="TR"/>
</dbReference>
<dbReference type="Gramene" id="rna-AYBTSS11_LOCUS2248">
    <property type="protein sequence ID" value="CAJ1864043.1"/>
    <property type="gene ID" value="gene-AYBTSS11_LOCUS2248"/>
</dbReference>
<dbReference type="Gene3D" id="3.40.50.720">
    <property type="entry name" value="NAD(P)-binding Rossmann-like Domain"/>
    <property type="match status" value="1"/>
</dbReference>
<accession>A0AA86RP95</accession>
<evidence type="ECO:0000313" key="5">
    <source>
        <dbReference type="Proteomes" id="UP001189624"/>
    </source>
</evidence>
<dbReference type="InterPro" id="IPR002347">
    <property type="entry name" value="SDR_fam"/>
</dbReference>
<dbReference type="SUPFAM" id="SSF51735">
    <property type="entry name" value="NAD(P)-binding Rossmann-fold domains"/>
    <property type="match status" value="1"/>
</dbReference>
<proteinExistence type="inferred from homology"/>
<dbReference type="GO" id="GO:0016491">
    <property type="term" value="F:oxidoreductase activity"/>
    <property type="evidence" value="ECO:0007669"/>
    <property type="project" value="UniProtKB-KW"/>
</dbReference>
<protein>
    <submittedName>
        <fullName evidence="4">Uncharacterized protein</fullName>
    </submittedName>
</protein>
<evidence type="ECO:0000256" key="1">
    <source>
        <dbReference type="ARBA" id="ARBA00022857"/>
    </source>
</evidence>
<dbReference type="PRINTS" id="PR00080">
    <property type="entry name" value="SDRFAMILY"/>
</dbReference>
<evidence type="ECO:0000256" key="3">
    <source>
        <dbReference type="ARBA" id="ARBA00025714"/>
    </source>
</evidence>
<dbReference type="AlphaFoldDB" id="A0AA86RP95"/>
<name>A0AA86RP95_9FABA</name>
<keyword evidence="2" id="KW-0560">Oxidoreductase</keyword>
<keyword evidence="5" id="KW-1185">Reference proteome</keyword>
<sequence length="273" mass="29381">MAGPEISSSKRGGRWSLNGMTALVTGGTRGIGHAIVSDLAAFGAAVHTCSRTQSELKKFVEEWQSEGFQVTGSVCDVSSQPQRERLIQEVASTFNGKLNICVNNVGTNFRKPTVEYSAEEYSQLMTVNLDSAFHLCQLAYPLLKASGKGSIVFISSVAGMVSLGTGAVYAASKAAINQLTKNLACEWAKDNIRSNCVVPWATRTPHVEHLLKNQKLVDEIMSRTPIKRIAEPEEVSSLVTFLCLPGASYITGQAICVDGGFTVNGFQPSMRIT</sequence>
<dbReference type="InterPro" id="IPR036291">
    <property type="entry name" value="NAD(P)-bd_dom_sf"/>
</dbReference>
<evidence type="ECO:0000313" key="4">
    <source>
        <dbReference type="EMBL" id="CAJ1864043.1"/>
    </source>
</evidence>
<dbReference type="FunFam" id="3.40.50.720:FF:000084">
    <property type="entry name" value="Short-chain dehydrogenase reductase"/>
    <property type="match status" value="1"/>
</dbReference>
<dbReference type="PROSITE" id="PS00061">
    <property type="entry name" value="ADH_SHORT"/>
    <property type="match status" value="1"/>
</dbReference>
<gene>
    <name evidence="4" type="ORF">AYBTSS11_LOCUS2248</name>
</gene>
<dbReference type="Proteomes" id="UP001189624">
    <property type="component" value="Chromosome 1"/>
</dbReference>
<evidence type="ECO:0000256" key="2">
    <source>
        <dbReference type="ARBA" id="ARBA00023002"/>
    </source>
</evidence>
<dbReference type="EMBL" id="OY731398">
    <property type="protein sequence ID" value="CAJ1864043.1"/>
    <property type="molecule type" value="Genomic_DNA"/>
</dbReference>
<organism evidence="4 5">
    <name type="scientific">Sphenostylis stenocarpa</name>
    <dbReference type="NCBI Taxonomy" id="92480"/>
    <lineage>
        <taxon>Eukaryota</taxon>
        <taxon>Viridiplantae</taxon>
        <taxon>Streptophyta</taxon>
        <taxon>Embryophyta</taxon>
        <taxon>Tracheophyta</taxon>
        <taxon>Spermatophyta</taxon>
        <taxon>Magnoliopsida</taxon>
        <taxon>eudicotyledons</taxon>
        <taxon>Gunneridae</taxon>
        <taxon>Pentapetalae</taxon>
        <taxon>rosids</taxon>
        <taxon>fabids</taxon>
        <taxon>Fabales</taxon>
        <taxon>Fabaceae</taxon>
        <taxon>Papilionoideae</taxon>
        <taxon>50 kb inversion clade</taxon>
        <taxon>NPAAA clade</taxon>
        <taxon>indigoferoid/millettioid clade</taxon>
        <taxon>Phaseoleae</taxon>
        <taxon>Sphenostylis</taxon>
    </lineage>
</organism>
<dbReference type="InterPro" id="IPR020904">
    <property type="entry name" value="Sc_DH/Rdtase_CS"/>
</dbReference>
<keyword evidence="1" id="KW-0521">NADP</keyword>